<name>A0A7G9S111_9FIRM</name>
<keyword evidence="2" id="KW-0812">Transmembrane</keyword>
<gene>
    <name evidence="3" type="ORF">H9L01_04055</name>
</gene>
<dbReference type="InterPro" id="IPR042229">
    <property type="entry name" value="Listeria/Bacterioides_rpt_sf"/>
</dbReference>
<proteinExistence type="predicted"/>
<keyword evidence="2" id="KW-0472">Membrane</keyword>
<comment type="subcellular location">
    <subcellularLocation>
        <location evidence="1">Cell envelope</location>
    </subcellularLocation>
</comment>
<dbReference type="EMBL" id="CP060715">
    <property type="protein sequence ID" value="QNN61536.1"/>
    <property type="molecule type" value="Genomic_DNA"/>
</dbReference>
<dbReference type="RefSeq" id="WP_187534735.1">
    <property type="nucleotide sequence ID" value="NZ_CBCSHU010000003.1"/>
</dbReference>
<evidence type="ECO:0000256" key="2">
    <source>
        <dbReference type="SAM" id="Phobius"/>
    </source>
</evidence>
<reference evidence="3 4" key="1">
    <citation type="submission" date="2020-08" db="EMBL/GenBank/DDBJ databases">
        <title>Genome sequence of Erysipelothrix inopinata DSM 15511T.</title>
        <authorList>
            <person name="Hyun D.-W."/>
            <person name="Bae J.-W."/>
        </authorList>
    </citation>
    <scope>NUCLEOTIDE SEQUENCE [LARGE SCALE GENOMIC DNA]</scope>
    <source>
        <strain evidence="3 4">DSM 15511</strain>
    </source>
</reference>
<keyword evidence="4" id="KW-1185">Reference proteome</keyword>
<dbReference type="KEGG" id="eio:H9L01_04055"/>
<dbReference type="Pfam" id="PF09479">
    <property type="entry name" value="Flg_new"/>
    <property type="match status" value="4"/>
</dbReference>
<evidence type="ECO:0000313" key="4">
    <source>
        <dbReference type="Proteomes" id="UP000515928"/>
    </source>
</evidence>
<keyword evidence="2" id="KW-1133">Transmembrane helix</keyword>
<evidence type="ECO:0000313" key="3">
    <source>
        <dbReference type="EMBL" id="QNN61536.1"/>
    </source>
</evidence>
<evidence type="ECO:0000256" key="1">
    <source>
        <dbReference type="ARBA" id="ARBA00004196"/>
    </source>
</evidence>
<accession>A0A7G9S111</accession>
<organism evidence="3 4">
    <name type="scientific">Erysipelothrix inopinata</name>
    <dbReference type="NCBI Taxonomy" id="225084"/>
    <lineage>
        <taxon>Bacteria</taxon>
        <taxon>Bacillati</taxon>
        <taxon>Bacillota</taxon>
        <taxon>Erysipelotrichia</taxon>
        <taxon>Erysipelotrichales</taxon>
        <taxon>Erysipelotrichaceae</taxon>
        <taxon>Erysipelothrix</taxon>
    </lineage>
</organism>
<dbReference type="GO" id="GO:0030313">
    <property type="term" value="C:cell envelope"/>
    <property type="evidence" value="ECO:0007669"/>
    <property type="project" value="UniProtKB-SubCell"/>
</dbReference>
<dbReference type="Proteomes" id="UP000515928">
    <property type="component" value="Chromosome"/>
</dbReference>
<dbReference type="AlphaFoldDB" id="A0A7G9S111"/>
<dbReference type="NCBIfam" id="TIGR02543">
    <property type="entry name" value="List_Bact_rpt"/>
    <property type="match status" value="4"/>
</dbReference>
<feature type="transmembrane region" description="Helical" evidence="2">
    <location>
        <begin position="665"/>
        <end position="685"/>
    </location>
</feature>
<dbReference type="Gene3D" id="2.60.40.4270">
    <property type="entry name" value="Listeria-Bacteroides repeat domain"/>
    <property type="match status" value="4"/>
</dbReference>
<dbReference type="InterPro" id="IPR013378">
    <property type="entry name" value="InlB-like_B-rpt"/>
</dbReference>
<protein>
    <submittedName>
        <fullName evidence="3">InlB B-repeat-containing protein</fullName>
    </submittedName>
</protein>
<sequence length="692" mass="78614">MRKLLDISLSIILSVSLLVTGFLTQSVRADETSWKFDNLKVETSTQTLKDETYVDVVISGYTGTQKLENYFHNGHAFQFPGEAKESSLELQSITLPYVKYINKDTGKEYGAYWLLRGATFRNSHIERAIDATTENQSYTYTRETFAQEYGVNFDFTQEREFTFYVAPQENGNEQFFDNEPTLEVEQVGDFVLRYKVNTHDNGSNDSYRPDFKLNFNSSLDDVYKTFNLNSMRFADYTLEHTILTQPSAENNHKALVKFTLTNENQRSINDVNLILGDNQIINLIDSTSTVNSSSLMAGESRDFEIEVDAENISSLSVALMSLNDVQHKTDFDPLIFSTTPQSFTVNFDSNGGTIMNSIQVTKGDKITTPSVPTKLGYTFKGWYADIDLSNIWNFDVNTVISDLTLYAKWEKDAVVSTYDVTFDTQGGTHIELAKVEAGQRLDKPQNPSKTGFEFDGWFTDELMTIQYEFERPVTSNFTLYAKWKKVILTEKYDIHFESNGGSPVASQLQLATGSKIMKPQNPSKEGYTFEGWYTDNSLSKLWNFDTDLVSENVTLYAKWKKLNTEVEKFNVAFESNGGNTIDTQVGIQKGARVIKPMNPKREGYTFEGWYSDSSFKQSWNFDTETVESDMTLYAKWIQIQPEIEIPSPEKPNPVEPETVLPKTGMANYGVLSGTLIISGFVLILGRFNKKEN</sequence>